<dbReference type="eggNOG" id="ENOG502SUMK">
    <property type="taxonomic scope" value="Eukaryota"/>
</dbReference>
<name>W9YJT6_9EURO</name>
<feature type="region of interest" description="Disordered" evidence="1">
    <location>
        <begin position="346"/>
        <end position="365"/>
    </location>
</feature>
<dbReference type="GeneID" id="19167127"/>
<evidence type="ECO:0000313" key="2">
    <source>
        <dbReference type="EMBL" id="EXJ89930.1"/>
    </source>
</evidence>
<feature type="compositionally biased region" description="Polar residues" evidence="1">
    <location>
        <begin position="25"/>
        <end position="40"/>
    </location>
</feature>
<evidence type="ECO:0008006" key="4">
    <source>
        <dbReference type="Google" id="ProtNLM"/>
    </source>
</evidence>
<dbReference type="STRING" id="1182542.W9YJT6"/>
<evidence type="ECO:0000256" key="1">
    <source>
        <dbReference type="SAM" id="MobiDB-lite"/>
    </source>
</evidence>
<dbReference type="OrthoDB" id="4160415at2759"/>
<reference evidence="2 3" key="1">
    <citation type="submission" date="2013-03" db="EMBL/GenBank/DDBJ databases">
        <title>The Genome Sequence of Capronia epimyces CBS 606.96.</title>
        <authorList>
            <consortium name="The Broad Institute Genomics Platform"/>
            <person name="Cuomo C."/>
            <person name="de Hoog S."/>
            <person name="Gorbushina A."/>
            <person name="Walker B."/>
            <person name="Young S.K."/>
            <person name="Zeng Q."/>
            <person name="Gargeya S."/>
            <person name="Fitzgerald M."/>
            <person name="Haas B."/>
            <person name="Abouelleil A."/>
            <person name="Allen A.W."/>
            <person name="Alvarado L."/>
            <person name="Arachchi H.M."/>
            <person name="Berlin A.M."/>
            <person name="Chapman S.B."/>
            <person name="Gainer-Dewar J."/>
            <person name="Goldberg J."/>
            <person name="Griggs A."/>
            <person name="Gujja S."/>
            <person name="Hansen M."/>
            <person name="Howarth C."/>
            <person name="Imamovic A."/>
            <person name="Ireland A."/>
            <person name="Larimer J."/>
            <person name="McCowan C."/>
            <person name="Murphy C."/>
            <person name="Pearson M."/>
            <person name="Poon T.W."/>
            <person name="Priest M."/>
            <person name="Roberts A."/>
            <person name="Saif S."/>
            <person name="Shea T."/>
            <person name="Sisk P."/>
            <person name="Sykes S."/>
            <person name="Wortman J."/>
            <person name="Nusbaum C."/>
            <person name="Birren B."/>
        </authorList>
    </citation>
    <scope>NUCLEOTIDE SEQUENCE [LARGE SCALE GENOMIC DNA]</scope>
    <source>
        <strain evidence="2 3">CBS 606.96</strain>
    </source>
</reference>
<dbReference type="HOGENOM" id="CLU_494307_0_0_1"/>
<accession>W9YJT6</accession>
<organism evidence="2 3">
    <name type="scientific">Capronia epimyces CBS 606.96</name>
    <dbReference type="NCBI Taxonomy" id="1182542"/>
    <lineage>
        <taxon>Eukaryota</taxon>
        <taxon>Fungi</taxon>
        <taxon>Dikarya</taxon>
        <taxon>Ascomycota</taxon>
        <taxon>Pezizomycotina</taxon>
        <taxon>Eurotiomycetes</taxon>
        <taxon>Chaetothyriomycetidae</taxon>
        <taxon>Chaetothyriales</taxon>
        <taxon>Herpotrichiellaceae</taxon>
        <taxon>Capronia</taxon>
    </lineage>
</organism>
<dbReference type="RefSeq" id="XP_007731327.1">
    <property type="nucleotide sequence ID" value="XM_007733137.1"/>
</dbReference>
<feature type="compositionally biased region" description="Low complexity" evidence="1">
    <location>
        <begin position="355"/>
        <end position="365"/>
    </location>
</feature>
<feature type="region of interest" description="Disordered" evidence="1">
    <location>
        <begin position="1"/>
        <end position="59"/>
    </location>
</feature>
<protein>
    <recommendedName>
        <fullName evidence="4">Transcription factor domain-containing protein</fullName>
    </recommendedName>
</protein>
<dbReference type="EMBL" id="AMGY01000002">
    <property type="protein sequence ID" value="EXJ89930.1"/>
    <property type="molecule type" value="Genomic_DNA"/>
</dbReference>
<dbReference type="Proteomes" id="UP000019478">
    <property type="component" value="Unassembled WGS sequence"/>
</dbReference>
<proteinExistence type="predicted"/>
<evidence type="ECO:0000313" key="3">
    <source>
        <dbReference type="Proteomes" id="UP000019478"/>
    </source>
</evidence>
<keyword evidence="3" id="KW-1185">Reference proteome</keyword>
<comment type="caution">
    <text evidence="2">The sequence shown here is derived from an EMBL/GenBank/DDBJ whole genome shotgun (WGS) entry which is preliminary data.</text>
</comment>
<gene>
    <name evidence="2" type="ORF">A1O3_02997</name>
</gene>
<dbReference type="AlphaFoldDB" id="W9YJT6"/>
<sequence>MTEAISEDCTSVINSGDGFSRAVSGGSQEALSSSTFGQSETPTQTPTRPPVPSPKSGSSDVENFYLEKWYTCVVGCLPPIFRDITMAAGMPDFPPLWSAICAISASYLAHIESSIVITNAGGRRSRYVPQSEHRYRSLEFYDRGVRELTRLVSTSKPADIHYVLATSLIFHYFEIDSGSVVGAGGHMESIDSLVMSSYDVLHADLTGQKLLCTWMVLRGVVASRRLSVGLGLTGLSSSISSDELDYIMSTAATPYDSIMRLLLTSLSLVRVMILDWCVCRGASFVTPEEKHAAFAGVLDKLSLPESRRDCSSSELAAIDDGYWKSLAKQRAKLDDWHSRLPMSELPTESFTSQNTDPTTADTTTAAADPDVEPLRFQTHEAAMNYIYYALAQMLSSRRALAQVATADAPPAKFTTRNYPWEHLILRITMGLDLSDCVTKHTFRVGVMSVLSTCAAWCPHIAVTQVAERWLAKLEACGMAVEDGMPVAVIKRELNFVVENKKKDQDIFRISVLTSADTETRDVYQSDFQMLSAVCAKDRRTGKLYNDIQEIP</sequence>